<dbReference type="Pfam" id="PF12796">
    <property type="entry name" value="Ank_2"/>
    <property type="match status" value="1"/>
</dbReference>
<dbReference type="SMART" id="SM00248">
    <property type="entry name" value="ANK"/>
    <property type="match status" value="6"/>
</dbReference>
<dbReference type="OrthoDB" id="197419at2759"/>
<dbReference type="EMBL" id="JAGPNK010000012">
    <property type="protein sequence ID" value="KAH7310569.1"/>
    <property type="molecule type" value="Genomic_DNA"/>
</dbReference>
<dbReference type="PROSITE" id="PS50297">
    <property type="entry name" value="ANK_REP_REGION"/>
    <property type="match status" value="2"/>
</dbReference>
<gene>
    <name evidence="4" type="ORF">B0I35DRAFT_452989</name>
</gene>
<dbReference type="AlphaFoldDB" id="A0A8K0SHU8"/>
<dbReference type="Pfam" id="PF03009">
    <property type="entry name" value="GDPD"/>
    <property type="match status" value="1"/>
</dbReference>
<evidence type="ECO:0000313" key="4">
    <source>
        <dbReference type="EMBL" id="KAH7310569.1"/>
    </source>
</evidence>
<proteinExistence type="predicted"/>
<dbReference type="Proteomes" id="UP000813444">
    <property type="component" value="Unassembled WGS sequence"/>
</dbReference>
<dbReference type="InterPro" id="IPR057506">
    <property type="entry name" value="C2_GPCPD1"/>
</dbReference>
<dbReference type="InterPro" id="IPR036770">
    <property type="entry name" value="Ankyrin_rpt-contain_sf"/>
</dbReference>
<dbReference type="GO" id="GO:0047389">
    <property type="term" value="F:glycerophosphocholine phosphodiesterase activity"/>
    <property type="evidence" value="ECO:0007669"/>
    <property type="project" value="TreeGrafter"/>
</dbReference>
<comment type="caution">
    <text evidence="4">The sequence shown here is derived from an EMBL/GenBank/DDBJ whole genome shotgun (WGS) entry which is preliminary data.</text>
</comment>
<dbReference type="PROSITE" id="PS50007">
    <property type="entry name" value="PIPLC_X_DOMAIN"/>
    <property type="match status" value="1"/>
</dbReference>
<keyword evidence="1" id="KW-0378">Hydrolase</keyword>
<dbReference type="Gene3D" id="3.20.20.190">
    <property type="entry name" value="Phosphatidylinositol (PI) phosphodiesterase"/>
    <property type="match status" value="1"/>
</dbReference>
<evidence type="ECO:0000256" key="1">
    <source>
        <dbReference type="ARBA" id="ARBA00022801"/>
    </source>
</evidence>
<dbReference type="Pfam" id="PF00023">
    <property type="entry name" value="Ank"/>
    <property type="match status" value="1"/>
</dbReference>
<sequence>MRFGSQLYQYQRPAWVDFYVDYNRLKTLVDAGPSLQELRDAIHSEIDIARAFMATEDRHIEARILALEEQWGVRIDAEPSDFRGVSRLELEDLHTSLMEIASQLTECHDFARVNRDGISRILDKAVLKYPPEEISKINALPRLAQHDRHLCNINSTLQHLKETLVHNQSTRLTRSLLLERSGLDCFPAHRCLEEDDAPGLEAVFDRHYPEPSPATESAMNYLFQAALLYKSLNCQRKILMRLQSDPNQKPQGYLLKGIQSLARSDPRSEASSAEPLEFLMLLSPSQQRQLQSSDILGRSPLHYVALFGLDGACCQVISMMQNSGSKISVGTALDVFGLTPIDYAVRRGHTAVVELLMAAHDALDHGDELQPLDKSDLLAVAIASRYIQIARLLINKGWGTKFVRRSGRNVLHVAAEQGLSELVKDIVACGVDVNAQDKTRSWTPLTIASVHGHLDTVKALILAGADTRVPDHREWLAIDYAAYRGHMGVVNTIQTKGSEELQSKPGRQLSEVNILRERSPSDSIAFVHIGTLDLYKKVKPVDMAPYHKYMYPNQIPESSFELAVSIAEARGQNKHTVSLPLLSENSDWPLCFRISDPGNVAVIFKITDLLNGSVVGTGIALVSSLTASLGPKRDTLIRDYTVALVSDKIGLVGTVIFTIIIARPYNGVHPPPAFVQTLTRGPSSYLGGHRGNGQNDNSGCLQIGENTIKSFLTAVELGADVVELDVQLTKDDVPVVYHDFLVVEKGSDAPMHTLTYDQFMGINEAQSTSKDMLSKKPPLGRRASLCEPLDMDALVSQMKHTLNYPGYKPNLRNHSIHEPFITLVDLFRGLPEDIPLDIELKYPMLYEAADFQMDNYATEINLFLDTILSVVYAHAGSRRLIFSSFSPDICMVLAVKQQIYPMLFLNDSSNWPTGDMRATSLQTAMRFAHRFGLAGVAMSSEPFVHSPGLVNLAKRQGLYTATYGPLNDVGASVEIQAKAGVDLIIVNKVGKMSQVLDKFRKRH</sequence>
<dbReference type="CDD" id="cd14447">
    <property type="entry name" value="SPX"/>
    <property type="match status" value="1"/>
</dbReference>
<dbReference type="SUPFAM" id="SSF48403">
    <property type="entry name" value="Ankyrin repeat"/>
    <property type="match status" value="1"/>
</dbReference>
<dbReference type="Pfam" id="PF25329">
    <property type="entry name" value="C2_GDE1"/>
    <property type="match status" value="1"/>
</dbReference>
<keyword evidence="5" id="KW-1185">Reference proteome</keyword>
<evidence type="ECO:0000256" key="2">
    <source>
        <dbReference type="PROSITE-ProRule" id="PRU00023"/>
    </source>
</evidence>
<dbReference type="InterPro" id="IPR002110">
    <property type="entry name" value="Ankyrin_rpt"/>
</dbReference>
<keyword evidence="2" id="KW-0040">ANK repeat</keyword>
<feature type="repeat" description="ANK" evidence="2">
    <location>
        <begin position="406"/>
        <end position="438"/>
    </location>
</feature>
<dbReference type="PROSITE" id="PS50088">
    <property type="entry name" value="ANK_REPEAT"/>
    <property type="match status" value="3"/>
</dbReference>
<evidence type="ECO:0000313" key="5">
    <source>
        <dbReference type="Proteomes" id="UP000813444"/>
    </source>
</evidence>
<organism evidence="4 5">
    <name type="scientific">Stachybotrys elegans</name>
    <dbReference type="NCBI Taxonomy" id="80388"/>
    <lineage>
        <taxon>Eukaryota</taxon>
        <taxon>Fungi</taxon>
        <taxon>Dikarya</taxon>
        <taxon>Ascomycota</taxon>
        <taxon>Pezizomycotina</taxon>
        <taxon>Sordariomycetes</taxon>
        <taxon>Hypocreomycetidae</taxon>
        <taxon>Hypocreales</taxon>
        <taxon>Stachybotryaceae</taxon>
        <taxon>Stachybotrys</taxon>
    </lineage>
</organism>
<dbReference type="GO" id="GO:0046475">
    <property type="term" value="P:glycerophospholipid catabolic process"/>
    <property type="evidence" value="ECO:0007669"/>
    <property type="project" value="TreeGrafter"/>
</dbReference>
<dbReference type="InterPro" id="IPR051578">
    <property type="entry name" value="GDPD"/>
</dbReference>
<dbReference type="InterPro" id="IPR017946">
    <property type="entry name" value="PLC-like_Pdiesterase_TIM-brl"/>
</dbReference>
<dbReference type="PROSITE" id="PS51704">
    <property type="entry name" value="GP_PDE"/>
    <property type="match status" value="1"/>
</dbReference>
<evidence type="ECO:0000259" key="3">
    <source>
        <dbReference type="PROSITE" id="PS51704"/>
    </source>
</evidence>
<feature type="repeat" description="ANK" evidence="2">
    <location>
        <begin position="336"/>
        <end position="368"/>
    </location>
</feature>
<feature type="domain" description="GP-PDE" evidence="3">
    <location>
        <begin position="684"/>
        <end position="996"/>
    </location>
</feature>
<dbReference type="PANTHER" id="PTHR22958:SF1">
    <property type="entry name" value="GLYCEROPHOSPHOCHOLINE PHOSPHODIESTERASE GPCPD1"/>
    <property type="match status" value="1"/>
</dbReference>
<dbReference type="Gene3D" id="1.25.40.20">
    <property type="entry name" value="Ankyrin repeat-containing domain"/>
    <property type="match status" value="1"/>
</dbReference>
<dbReference type="SUPFAM" id="SSF51695">
    <property type="entry name" value="PLC-like phosphodiesterases"/>
    <property type="match status" value="1"/>
</dbReference>
<accession>A0A8K0SHU8</accession>
<reference evidence="4" key="1">
    <citation type="journal article" date="2021" name="Nat. Commun.">
        <title>Genetic determinants of endophytism in the Arabidopsis root mycobiome.</title>
        <authorList>
            <person name="Mesny F."/>
            <person name="Miyauchi S."/>
            <person name="Thiergart T."/>
            <person name="Pickel B."/>
            <person name="Atanasova L."/>
            <person name="Karlsson M."/>
            <person name="Huettel B."/>
            <person name="Barry K.W."/>
            <person name="Haridas S."/>
            <person name="Chen C."/>
            <person name="Bauer D."/>
            <person name="Andreopoulos W."/>
            <person name="Pangilinan J."/>
            <person name="LaButti K."/>
            <person name="Riley R."/>
            <person name="Lipzen A."/>
            <person name="Clum A."/>
            <person name="Drula E."/>
            <person name="Henrissat B."/>
            <person name="Kohler A."/>
            <person name="Grigoriev I.V."/>
            <person name="Martin F.M."/>
            <person name="Hacquard S."/>
        </authorList>
    </citation>
    <scope>NUCLEOTIDE SEQUENCE</scope>
    <source>
        <strain evidence="4">MPI-CAGE-CH-0235</strain>
    </source>
</reference>
<protein>
    <submittedName>
        <fullName evidence="4">Glycerophosphoryl diester phosphodiesterase family-domain-containing protein</fullName>
    </submittedName>
</protein>
<dbReference type="PANTHER" id="PTHR22958">
    <property type="entry name" value="GLYCEROPHOSPHORYL DIESTER PHOSPHODIESTERASE"/>
    <property type="match status" value="1"/>
</dbReference>
<dbReference type="InterPro" id="IPR030395">
    <property type="entry name" value="GP_PDE_dom"/>
</dbReference>
<feature type="repeat" description="ANK" evidence="2">
    <location>
        <begin position="440"/>
        <end position="472"/>
    </location>
</feature>
<name>A0A8K0SHU8_9HYPO</name>